<keyword evidence="1" id="KW-0732">Signal</keyword>
<dbReference type="OrthoDB" id="6692669at2"/>
<feature type="chain" id="PRO_5012189256" description="SH3b domain-containing protein" evidence="1">
    <location>
        <begin position="20"/>
        <end position="155"/>
    </location>
</feature>
<organism evidence="3 4">
    <name type="scientific">Rodentibacter ratti</name>
    <dbReference type="NCBI Taxonomy" id="1906745"/>
    <lineage>
        <taxon>Bacteria</taxon>
        <taxon>Pseudomonadati</taxon>
        <taxon>Pseudomonadota</taxon>
        <taxon>Gammaproteobacteria</taxon>
        <taxon>Pasteurellales</taxon>
        <taxon>Pasteurellaceae</taxon>
        <taxon>Rodentibacter</taxon>
    </lineage>
</organism>
<dbReference type="Pfam" id="PF08239">
    <property type="entry name" value="SH3_3"/>
    <property type="match status" value="1"/>
</dbReference>
<sequence>MNKLIISIIMAMISMSSFAFDMKYIGVNNANVRQYADYSSPVIDKLPKGKMVTVYDTLNGWSRLTDVREANQRWVHSNDLCNTKGCSIGKTATNDLKSASKTNTMATYSKPKATQKSHKPRSVYSGGCSCGSGSYCYGPRGGRYCITSGGKKSYR</sequence>
<feature type="domain" description="SH3b" evidence="2">
    <location>
        <begin position="20"/>
        <end position="84"/>
    </location>
</feature>
<proteinExistence type="predicted"/>
<dbReference type="AlphaFoldDB" id="A0A1V3L594"/>
<comment type="caution">
    <text evidence="3">The sequence shown here is derived from an EMBL/GenBank/DDBJ whole genome shotgun (WGS) entry which is preliminary data.</text>
</comment>
<evidence type="ECO:0000259" key="2">
    <source>
        <dbReference type="PROSITE" id="PS51781"/>
    </source>
</evidence>
<protein>
    <recommendedName>
        <fullName evidence="2">SH3b domain-containing protein</fullName>
    </recommendedName>
</protein>
<dbReference type="Proteomes" id="UP000189353">
    <property type="component" value="Unassembled WGS sequence"/>
</dbReference>
<gene>
    <name evidence="3" type="ORF">BKG88_09130</name>
</gene>
<accession>A0A1V3L594</accession>
<dbReference type="EMBL" id="MLAI01000024">
    <property type="protein sequence ID" value="OOF85117.1"/>
    <property type="molecule type" value="Genomic_DNA"/>
</dbReference>
<reference evidence="3 4" key="1">
    <citation type="submission" date="2016-10" db="EMBL/GenBank/DDBJ databases">
        <title>Rodentibacter gen. nov. and new species.</title>
        <authorList>
            <person name="Christensen H."/>
        </authorList>
    </citation>
    <scope>NUCLEOTIDE SEQUENCE [LARGE SCALE GENOMIC DNA]</scope>
    <source>
        <strain evidence="3 4">Ppn158</strain>
    </source>
</reference>
<dbReference type="Gene3D" id="2.30.30.40">
    <property type="entry name" value="SH3 Domains"/>
    <property type="match status" value="1"/>
</dbReference>
<evidence type="ECO:0000313" key="3">
    <source>
        <dbReference type="EMBL" id="OOF85117.1"/>
    </source>
</evidence>
<evidence type="ECO:0000313" key="4">
    <source>
        <dbReference type="Proteomes" id="UP000189353"/>
    </source>
</evidence>
<name>A0A1V3L594_9PAST</name>
<dbReference type="RefSeq" id="WP_077553451.1">
    <property type="nucleotide sequence ID" value="NZ_MLAI01000024.1"/>
</dbReference>
<feature type="signal peptide" evidence="1">
    <location>
        <begin position="1"/>
        <end position="19"/>
    </location>
</feature>
<dbReference type="PROSITE" id="PS51781">
    <property type="entry name" value="SH3B"/>
    <property type="match status" value="1"/>
</dbReference>
<dbReference type="SMART" id="SM00287">
    <property type="entry name" value="SH3b"/>
    <property type="match status" value="1"/>
</dbReference>
<dbReference type="InterPro" id="IPR003646">
    <property type="entry name" value="SH3-like_bac-type"/>
</dbReference>
<evidence type="ECO:0000256" key="1">
    <source>
        <dbReference type="SAM" id="SignalP"/>
    </source>
</evidence>